<comment type="catalytic activity">
    <reaction evidence="4">
        <text>a D-aminoacyl-tRNA + H2O = a tRNA + a D-alpha-amino acid + H(+)</text>
        <dbReference type="Rhea" id="RHEA:13953"/>
        <dbReference type="Rhea" id="RHEA-COMP:10123"/>
        <dbReference type="Rhea" id="RHEA-COMP:10124"/>
        <dbReference type="ChEBI" id="CHEBI:15377"/>
        <dbReference type="ChEBI" id="CHEBI:15378"/>
        <dbReference type="ChEBI" id="CHEBI:59871"/>
        <dbReference type="ChEBI" id="CHEBI:78442"/>
        <dbReference type="ChEBI" id="CHEBI:79333"/>
        <dbReference type="EC" id="3.1.1.96"/>
    </reaction>
</comment>
<dbReference type="RefSeq" id="WP_157689012.1">
    <property type="nucleotide sequence ID" value="NZ_CP034345.1"/>
</dbReference>
<evidence type="ECO:0000256" key="2">
    <source>
        <dbReference type="ARBA" id="ARBA00022801"/>
    </source>
</evidence>
<dbReference type="GO" id="GO:0019478">
    <property type="term" value="P:D-amino acid catabolic process"/>
    <property type="evidence" value="ECO:0007669"/>
    <property type="project" value="UniProtKB-UniRule"/>
</dbReference>
<protein>
    <recommendedName>
        <fullName evidence="4">D-aminoacyl-tRNA deacylase</fullName>
        <ecNumber evidence="4">3.1.1.96</ecNumber>
    </recommendedName>
</protein>
<evidence type="ECO:0000256" key="4">
    <source>
        <dbReference type="HAMAP-Rule" id="MF_00562"/>
    </source>
</evidence>
<comment type="subunit">
    <text evidence="4">Monomer.</text>
</comment>
<comment type="similarity">
    <text evidence="4">Belongs to the DtdA deacylase family.</text>
</comment>
<keyword evidence="6" id="KW-1185">Reference proteome</keyword>
<dbReference type="GO" id="GO:0008270">
    <property type="term" value="F:zinc ion binding"/>
    <property type="evidence" value="ECO:0007669"/>
    <property type="project" value="UniProtKB-UniRule"/>
</dbReference>
<dbReference type="Proteomes" id="UP000428325">
    <property type="component" value="Chromosome"/>
</dbReference>
<dbReference type="GO" id="GO:0051499">
    <property type="term" value="F:D-aminoacyl-tRNA deacylase activity"/>
    <property type="evidence" value="ECO:0007669"/>
    <property type="project" value="UniProtKB-UniRule"/>
</dbReference>
<proteinExistence type="inferred from homology"/>
<dbReference type="InterPro" id="IPR018033">
    <property type="entry name" value="Deacylase_DtdA_archaea"/>
</dbReference>
<name>A0A6B9FEA7_9EURY</name>
<dbReference type="EMBL" id="CP034345">
    <property type="protein sequence ID" value="QGX94669.1"/>
    <property type="molecule type" value="Genomic_DNA"/>
</dbReference>
<dbReference type="PANTHER" id="PTHR34667">
    <property type="entry name" value="D-AMINOACYL-TRNA DEACYLASE"/>
    <property type="match status" value="1"/>
</dbReference>
<organism evidence="5 6">
    <name type="scientific">Haloplanus rallus</name>
    <dbReference type="NCBI Taxonomy" id="1816183"/>
    <lineage>
        <taxon>Archaea</taxon>
        <taxon>Methanobacteriati</taxon>
        <taxon>Methanobacteriota</taxon>
        <taxon>Stenosarchaea group</taxon>
        <taxon>Halobacteria</taxon>
        <taxon>Halobacteriales</taxon>
        <taxon>Haloferacaceae</taxon>
        <taxon>Haloplanus</taxon>
    </lineage>
</organism>
<sequence length="453" mass="47696">MIAIVVSRADSASERIGEALLDLADWTERRDERRPDGEGGGTYYHTEGFELRTFDDLHIHLDRPDAAFDDPDLLVVVSRHSGETGPLLTAHFTGNFGEAEYGGTAGAFARACPNAAAVAVSALEAHAPPAYEVGTECTHHGPTAVGVPSMFVELGSDEAQWSDPAGARAVARAVLDLRGVDADREKQIAGFGGGHYAPRFGRIVRETAWAVGHVAADWGLEAMGNPAANREVLRRAVEESGADHVLVEGGRSGLADVLADLGYRVVTETWLRETSAHPLPVVAAVEERLDPVAEGLRFGEVVPRVEGDAADAVVVAALPTELVDAASAVDIEATRAAVADVAVAFETTEGGTRPRGQVALSADDPAAAAEALTDALAAILRTDYDDVSRRDGEVVARTETFDPAAARTLGVPEGPAFGRLADGEAVEVDGEWIDPDVVRTEQVDRFPVVAPPE</sequence>
<comment type="function">
    <text evidence="4">D-aminoacyl-tRNA deacylase with broad substrate specificity. By recycling D-aminoacyl-tRNA to D-amino acids and free tRNA molecules, this enzyme counteracts the toxicity associated with the formation of D-aminoacyl-tRNA entities in vivo.</text>
</comment>
<accession>A0A6B9FEA7</accession>
<dbReference type="PANTHER" id="PTHR34667:SF1">
    <property type="entry name" value="D-AMINOACYL-TRNA DEACYLASE"/>
    <property type="match status" value="1"/>
</dbReference>
<evidence type="ECO:0000313" key="5">
    <source>
        <dbReference type="EMBL" id="QGX94669.1"/>
    </source>
</evidence>
<dbReference type="InterPro" id="IPR007508">
    <property type="entry name" value="DtdA"/>
</dbReference>
<dbReference type="OrthoDB" id="9863at2157"/>
<dbReference type="SUPFAM" id="SSF142535">
    <property type="entry name" value="AF0625-like"/>
    <property type="match status" value="1"/>
</dbReference>
<dbReference type="GeneID" id="43369394"/>
<dbReference type="NCBIfam" id="NF011435">
    <property type="entry name" value="PRK14866.1-1"/>
    <property type="match status" value="1"/>
</dbReference>
<dbReference type="HAMAP" id="MF_00562">
    <property type="entry name" value="Deacylase_DtdA"/>
    <property type="match status" value="1"/>
</dbReference>
<dbReference type="AlphaFoldDB" id="A0A6B9FEA7"/>
<dbReference type="EC" id="3.1.1.96" evidence="4"/>
<dbReference type="Pfam" id="PF04414">
    <property type="entry name" value="tRNA_deacylase"/>
    <property type="match status" value="1"/>
</dbReference>
<keyword evidence="3 4" id="KW-0862">Zinc</keyword>
<evidence type="ECO:0000256" key="1">
    <source>
        <dbReference type="ARBA" id="ARBA00022723"/>
    </source>
</evidence>
<dbReference type="Gene3D" id="3.40.630.50">
    <property type="entry name" value="AF0625-like"/>
    <property type="match status" value="1"/>
</dbReference>
<keyword evidence="1 4" id="KW-0479">Metal-binding</keyword>
<evidence type="ECO:0000256" key="3">
    <source>
        <dbReference type="ARBA" id="ARBA00022833"/>
    </source>
</evidence>
<gene>
    <name evidence="4" type="primary">dtdA</name>
    <name evidence="5" type="ORF">EI982_07615</name>
</gene>
<comment type="cofactor">
    <cofactor evidence="4">
        <name>Zn(2+)</name>
        <dbReference type="ChEBI" id="CHEBI:29105"/>
    </cofactor>
    <text evidence="4">Binds 2 Zn(2+) ions per subunit.</text>
</comment>
<dbReference type="KEGG" id="hra:EI982_07615"/>
<dbReference type="Gene3D" id="3.40.50.10700">
    <property type="entry name" value="AF0625-like"/>
    <property type="match status" value="1"/>
</dbReference>
<keyword evidence="2 4" id="KW-0378">Hydrolase</keyword>
<reference evidence="5 6" key="1">
    <citation type="submission" date="2018-12" db="EMBL/GenBank/DDBJ databases">
        <title>Complete genome sequence of Haloplanus rallus MBLA0036.</title>
        <authorList>
            <person name="Nam Y.-d."/>
            <person name="Kang J."/>
            <person name="Chung W.-H."/>
            <person name="Park Y.S."/>
        </authorList>
    </citation>
    <scope>NUCLEOTIDE SEQUENCE [LARGE SCALE GENOMIC DNA]</scope>
    <source>
        <strain evidence="5 6">MBLA0036</strain>
    </source>
</reference>
<evidence type="ECO:0000313" key="6">
    <source>
        <dbReference type="Proteomes" id="UP000428325"/>
    </source>
</evidence>
<comment type="catalytic activity">
    <reaction evidence="4">
        <text>glycyl-tRNA(Ala) + H2O = tRNA(Ala) + glycine + H(+)</text>
        <dbReference type="Rhea" id="RHEA:53744"/>
        <dbReference type="Rhea" id="RHEA-COMP:9657"/>
        <dbReference type="Rhea" id="RHEA-COMP:13640"/>
        <dbReference type="ChEBI" id="CHEBI:15377"/>
        <dbReference type="ChEBI" id="CHEBI:15378"/>
        <dbReference type="ChEBI" id="CHEBI:57305"/>
        <dbReference type="ChEBI" id="CHEBI:78442"/>
        <dbReference type="ChEBI" id="CHEBI:78522"/>
        <dbReference type="EC" id="3.1.1.96"/>
    </reaction>
</comment>